<feature type="compositionally biased region" description="Polar residues" evidence="10">
    <location>
        <begin position="295"/>
        <end position="311"/>
    </location>
</feature>
<dbReference type="Proteomes" id="UP000006727">
    <property type="component" value="Chromosome 1"/>
</dbReference>
<name>A0A7I4BZP1_PHYPA</name>
<protein>
    <recommendedName>
        <fullName evidence="11">RRM Nup35-type domain-containing protein</fullName>
    </recommendedName>
</protein>
<proteinExistence type="inferred from homology"/>
<reference evidence="12 13" key="2">
    <citation type="journal article" date="2018" name="Plant J.">
        <title>The Physcomitrella patens chromosome-scale assembly reveals moss genome structure and evolution.</title>
        <authorList>
            <person name="Lang D."/>
            <person name="Ullrich K.K."/>
            <person name="Murat F."/>
            <person name="Fuchs J."/>
            <person name="Jenkins J."/>
            <person name="Haas F.B."/>
            <person name="Piednoel M."/>
            <person name="Gundlach H."/>
            <person name="Van Bel M."/>
            <person name="Meyberg R."/>
            <person name="Vives C."/>
            <person name="Morata J."/>
            <person name="Symeonidi A."/>
            <person name="Hiss M."/>
            <person name="Muchero W."/>
            <person name="Kamisugi Y."/>
            <person name="Saleh O."/>
            <person name="Blanc G."/>
            <person name="Decker E.L."/>
            <person name="van Gessel N."/>
            <person name="Grimwood J."/>
            <person name="Hayes R.D."/>
            <person name="Graham S.W."/>
            <person name="Gunter L.E."/>
            <person name="McDaniel S.F."/>
            <person name="Hoernstein S.N.W."/>
            <person name="Larsson A."/>
            <person name="Li F.W."/>
            <person name="Perroud P.F."/>
            <person name="Phillips J."/>
            <person name="Ranjan P."/>
            <person name="Rokshar D.S."/>
            <person name="Rothfels C.J."/>
            <person name="Schneider L."/>
            <person name="Shu S."/>
            <person name="Stevenson D.W."/>
            <person name="Thummler F."/>
            <person name="Tillich M."/>
            <person name="Villarreal Aguilar J.C."/>
            <person name="Widiez T."/>
            <person name="Wong G.K."/>
            <person name="Wymore A."/>
            <person name="Zhang Y."/>
            <person name="Zimmer A.D."/>
            <person name="Quatrano R.S."/>
            <person name="Mayer K.F.X."/>
            <person name="Goodstein D."/>
            <person name="Casacuberta J.M."/>
            <person name="Vandepoele K."/>
            <person name="Reski R."/>
            <person name="Cuming A.C."/>
            <person name="Tuskan G.A."/>
            <person name="Maumus F."/>
            <person name="Salse J."/>
            <person name="Schmutz J."/>
            <person name="Rensing S.A."/>
        </authorList>
    </citation>
    <scope>NUCLEOTIDE SEQUENCE [LARGE SCALE GENOMIC DNA]</scope>
    <source>
        <strain evidence="12 13">cv. Gransden 2004</strain>
    </source>
</reference>
<dbReference type="FunFam" id="3.30.70.330:FF:000095">
    <property type="entry name" value="Putative Nucleoporin NUP53"/>
    <property type="match status" value="1"/>
</dbReference>
<evidence type="ECO:0000256" key="9">
    <source>
        <dbReference type="PROSITE-ProRule" id="PRU00804"/>
    </source>
</evidence>
<dbReference type="GO" id="GO:0005643">
    <property type="term" value="C:nuclear pore"/>
    <property type="evidence" value="ECO:0007669"/>
    <property type="project" value="UniProtKB-SubCell"/>
</dbReference>
<keyword evidence="13" id="KW-1185">Reference proteome</keyword>
<dbReference type="InterPro" id="IPR007846">
    <property type="entry name" value="RRM_NUP35_dom"/>
</dbReference>
<evidence type="ECO:0000256" key="3">
    <source>
        <dbReference type="ARBA" id="ARBA00022448"/>
    </source>
</evidence>
<dbReference type="Gramene" id="Pp3c1_40780V3.2">
    <property type="protein sequence ID" value="Pp3c1_40780V3.2"/>
    <property type="gene ID" value="Pp3c1_40780"/>
</dbReference>
<comment type="subcellular location">
    <subcellularLocation>
        <location evidence="1">Nucleus</location>
        <location evidence="1">Nuclear pore complex</location>
    </subcellularLocation>
</comment>
<dbReference type="GO" id="GO:0003676">
    <property type="term" value="F:nucleic acid binding"/>
    <property type="evidence" value="ECO:0007669"/>
    <property type="project" value="InterPro"/>
</dbReference>
<dbReference type="InterPro" id="IPR012677">
    <property type="entry name" value="Nucleotide-bd_a/b_plait_sf"/>
</dbReference>
<dbReference type="EMBL" id="ABEU02000001">
    <property type="status" value="NOT_ANNOTATED_CDS"/>
    <property type="molecule type" value="Genomic_DNA"/>
</dbReference>
<evidence type="ECO:0000256" key="7">
    <source>
        <dbReference type="ARBA" id="ARBA00023132"/>
    </source>
</evidence>
<reference evidence="12" key="3">
    <citation type="submission" date="2020-12" db="UniProtKB">
        <authorList>
            <consortium name="EnsemblPlants"/>
        </authorList>
    </citation>
    <scope>IDENTIFICATION</scope>
</reference>
<dbReference type="PANTHER" id="PTHR21527">
    <property type="entry name" value="NUCLEOPORIN NUP35"/>
    <property type="match status" value="1"/>
</dbReference>
<dbReference type="Gramene" id="Pp3c1_40780V3.1">
    <property type="protein sequence ID" value="Pp3c1_40780V3.1"/>
    <property type="gene ID" value="Pp3c1_40780"/>
</dbReference>
<dbReference type="SUPFAM" id="SSF54928">
    <property type="entry name" value="RNA-binding domain, RBD"/>
    <property type="match status" value="1"/>
</dbReference>
<feature type="region of interest" description="Disordered" evidence="10">
    <location>
        <begin position="87"/>
        <end position="125"/>
    </location>
</feature>
<dbReference type="AlphaFoldDB" id="A0A7I4BZP1"/>
<evidence type="ECO:0000313" key="12">
    <source>
        <dbReference type="EnsemblPlants" id="Pp3c1_40780V3.2"/>
    </source>
</evidence>
<dbReference type="InParanoid" id="A0A7I4BZP1"/>
<keyword evidence="7 9" id="KW-0906">Nuclear pore complex</keyword>
<evidence type="ECO:0000256" key="8">
    <source>
        <dbReference type="ARBA" id="ARBA00023242"/>
    </source>
</evidence>
<evidence type="ECO:0000256" key="10">
    <source>
        <dbReference type="SAM" id="MobiDB-lite"/>
    </source>
</evidence>
<keyword evidence="8 9" id="KW-0539">Nucleus</keyword>
<keyword evidence="6" id="KW-0811">Translocation</keyword>
<evidence type="ECO:0000259" key="11">
    <source>
        <dbReference type="PROSITE" id="PS51472"/>
    </source>
</evidence>
<reference evidence="12 13" key="1">
    <citation type="journal article" date="2008" name="Science">
        <title>The Physcomitrella genome reveals evolutionary insights into the conquest of land by plants.</title>
        <authorList>
            <person name="Rensing S."/>
            <person name="Lang D."/>
            <person name="Zimmer A."/>
            <person name="Terry A."/>
            <person name="Salamov A."/>
            <person name="Shapiro H."/>
            <person name="Nishiyama T."/>
            <person name="Perroud P.-F."/>
            <person name="Lindquist E."/>
            <person name="Kamisugi Y."/>
            <person name="Tanahashi T."/>
            <person name="Sakakibara K."/>
            <person name="Fujita T."/>
            <person name="Oishi K."/>
            <person name="Shin-I T."/>
            <person name="Kuroki Y."/>
            <person name="Toyoda A."/>
            <person name="Suzuki Y."/>
            <person name="Hashimoto A."/>
            <person name="Yamaguchi K."/>
            <person name="Sugano A."/>
            <person name="Kohara Y."/>
            <person name="Fujiyama A."/>
            <person name="Anterola A."/>
            <person name="Aoki S."/>
            <person name="Ashton N."/>
            <person name="Barbazuk W.B."/>
            <person name="Barker E."/>
            <person name="Bennetzen J."/>
            <person name="Bezanilla M."/>
            <person name="Blankenship R."/>
            <person name="Cho S.H."/>
            <person name="Dutcher S."/>
            <person name="Estelle M."/>
            <person name="Fawcett J.A."/>
            <person name="Gundlach H."/>
            <person name="Hanada K."/>
            <person name="Heyl A."/>
            <person name="Hicks K.A."/>
            <person name="Hugh J."/>
            <person name="Lohr M."/>
            <person name="Mayer K."/>
            <person name="Melkozernov A."/>
            <person name="Murata T."/>
            <person name="Nelson D."/>
            <person name="Pils B."/>
            <person name="Prigge M."/>
            <person name="Reiss B."/>
            <person name="Renner T."/>
            <person name="Rombauts S."/>
            <person name="Rushton P."/>
            <person name="Sanderfoot A."/>
            <person name="Schween G."/>
            <person name="Shiu S.-H."/>
            <person name="Stueber K."/>
            <person name="Theodoulou F.L."/>
            <person name="Tu H."/>
            <person name="Van de Peer Y."/>
            <person name="Verrier P.J."/>
            <person name="Waters E."/>
            <person name="Wood A."/>
            <person name="Yang L."/>
            <person name="Cove D."/>
            <person name="Cuming A."/>
            <person name="Hasebe M."/>
            <person name="Lucas S."/>
            <person name="Mishler D.B."/>
            <person name="Reski R."/>
            <person name="Grigoriev I."/>
            <person name="Quatrano R.S."/>
            <person name="Boore J.L."/>
        </authorList>
    </citation>
    <scope>NUCLEOTIDE SEQUENCE [LARGE SCALE GENOMIC DNA]</scope>
    <source>
        <strain evidence="12 13">cv. Gransden 2004</strain>
    </source>
</reference>
<evidence type="ECO:0000256" key="5">
    <source>
        <dbReference type="ARBA" id="ARBA00022927"/>
    </source>
</evidence>
<dbReference type="GO" id="GO:0051028">
    <property type="term" value="P:mRNA transport"/>
    <property type="evidence" value="ECO:0007669"/>
    <property type="project" value="UniProtKB-UniRule"/>
</dbReference>
<evidence type="ECO:0000313" key="13">
    <source>
        <dbReference type="Proteomes" id="UP000006727"/>
    </source>
</evidence>
<dbReference type="PANTHER" id="PTHR21527:SF6">
    <property type="entry name" value="NUCLEOPORIN NUP35"/>
    <property type="match status" value="1"/>
</dbReference>
<evidence type="ECO:0000256" key="2">
    <source>
        <dbReference type="ARBA" id="ARBA00009454"/>
    </source>
</evidence>
<comment type="similarity">
    <text evidence="2">Belongs to the Nup35 family.</text>
</comment>
<accession>A0A7I4BZP1</accession>
<evidence type="ECO:0000256" key="6">
    <source>
        <dbReference type="ARBA" id="ARBA00023010"/>
    </source>
</evidence>
<dbReference type="GO" id="GO:0015031">
    <property type="term" value="P:protein transport"/>
    <property type="evidence" value="ECO:0007669"/>
    <property type="project" value="UniProtKB-KW"/>
</dbReference>
<organism evidence="12 13">
    <name type="scientific">Physcomitrium patens</name>
    <name type="common">Spreading-leaved earth moss</name>
    <name type="synonym">Physcomitrella patens</name>
    <dbReference type="NCBI Taxonomy" id="3218"/>
    <lineage>
        <taxon>Eukaryota</taxon>
        <taxon>Viridiplantae</taxon>
        <taxon>Streptophyta</taxon>
        <taxon>Embryophyta</taxon>
        <taxon>Bryophyta</taxon>
        <taxon>Bryophytina</taxon>
        <taxon>Bryopsida</taxon>
        <taxon>Funariidae</taxon>
        <taxon>Funariales</taxon>
        <taxon>Funariaceae</taxon>
        <taxon>Physcomitrium</taxon>
    </lineage>
</organism>
<dbReference type="EnsemblPlants" id="Pp3c1_40780V3.2">
    <property type="protein sequence ID" value="Pp3c1_40780V3.2"/>
    <property type="gene ID" value="Pp3c1_40780"/>
</dbReference>
<keyword evidence="5" id="KW-0653">Protein transport</keyword>
<dbReference type="Gene3D" id="3.30.70.330">
    <property type="match status" value="1"/>
</dbReference>
<dbReference type="EnsemblPlants" id="Pp3c1_40780V3.1">
    <property type="protein sequence ID" value="Pp3c1_40780V3.1"/>
    <property type="gene ID" value="Pp3c1_40780"/>
</dbReference>
<feature type="region of interest" description="Disordered" evidence="10">
    <location>
        <begin position="295"/>
        <end position="324"/>
    </location>
</feature>
<dbReference type="Pfam" id="PF05172">
    <property type="entry name" value="RRM_Nup35"/>
    <property type="match status" value="1"/>
</dbReference>
<sequence length="453" mass="50644">MTQMRSIHTFLRPSATYYDAQVVDLGNVPLLSMLQAMDLVIQSFLRDVNACVTQKGLEHVKTDSAPRSFSPSSRSVFSSRLNCTESSGKKLHKGSVAASNRWRDDSNTLDPVPNFTAKKDKKQGCSQSQEHLMSLPKSLGTDLQECSPASALPTEDLADVEDVWPQTFSSRYRKPVKWLFAEAPMQNNFRQNISESENWVTVFSSVPDHDPGGRPDRFDTSELLDVIREFEKCGTIVERVVGPDAANWIQLQFQSSQEAGQALMKSGLRLKGGTTVICRNLDEKQRKQLLLGTISKSGNQLGPGPSSSNLPKSHGSVDGNFSEEELPKSSLSKFVDLVFDSDRYHQITPAGYIIPIRFEPGLYKELFKSQIHHCDAFVTPQCDPAANQPLFFEYPWKPTDPCDYTLRKIEELQDRAQECLASSMPSQGLISRPTGKTCCDENTWRNNDLVNHS</sequence>
<feature type="domain" description="RRM Nup35-type" evidence="11">
    <location>
        <begin position="194"/>
        <end position="288"/>
    </location>
</feature>
<keyword evidence="3 9" id="KW-0813">Transport</keyword>
<evidence type="ECO:0000256" key="1">
    <source>
        <dbReference type="ARBA" id="ARBA00004567"/>
    </source>
</evidence>
<dbReference type="InterPro" id="IPR035979">
    <property type="entry name" value="RBD_domain_sf"/>
</dbReference>
<keyword evidence="4 9" id="KW-0509">mRNA transport</keyword>
<dbReference type="PROSITE" id="PS51472">
    <property type="entry name" value="RRM_NUP35"/>
    <property type="match status" value="1"/>
</dbReference>
<evidence type="ECO:0000256" key="4">
    <source>
        <dbReference type="ARBA" id="ARBA00022816"/>
    </source>
</evidence>